<accession>A0A179UCY0</accession>
<organism evidence="1 2">
    <name type="scientific">Blastomyces gilchristii (strain SLH14081)</name>
    <name type="common">Blastomyces dermatitidis</name>
    <dbReference type="NCBI Taxonomy" id="559298"/>
    <lineage>
        <taxon>Eukaryota</taxon>
        <taxon>Fungi</taxon>
        <taxon>Dikarya</taxon>
        <taxon>Ascomycota</taxon>
        <taxon>Pezizomycotina</taxon>
        <taxon>Eurotiomycetes</taxon>
        <taxon>Eurotiomycetidae</taxon>
        <taxon>Onygenales</taxon>
        <taxon>Ajellomycetaceae</taxon>
        <taxon>Blastomyces</taxon>
    </lineage>
</organism>
<reference evidence="2" key="1">
    <citation type="journal article" date="2015" name="PLoS Genet.">
        <title>The dynamic genome and transcriptome of the human fungal pathogen Blastomyces and close relative Emmonsia.</title>
        <authorList>
            <person name="Munoz J.F."/>
            <person name="Gauthier G.M."/>
            <person name="Desjardins C.A."/>
            <person name="Gallo J.E."/>
            <person name="Holder J."/>
            <person name="Sullivan T.D."/>
            <person name="Marty A.J."/>
            <person name="Carmen J.C."/>
            <person name="Chen Z."/>
            <person name="Ding L."/>
            <person name="Gujja S."/>
            <person name="Magrini V."/>
            <person name="Misas E."/>
            <person name="Mitreva M."/>
            <person name="Priest M."/>
            <person name="Saif S."/>
            <person name="Whiston E.A."/>
            <person name="Young S."/>
            <person name="Zeng Q."/>
            <person name="Goldman W.E."/>
            <person name="Mardis E.R."/>
            <person name="Taylor J.W."/>
            <person name="McEwen J.G."/>
            <person name="Clay O.K."/>
            <person name="Klein B.S."/>
            <person name="Cuomo C.A."/>
        </authorList>
    </citation>
    <scope>NUCLEOTIDE SEQUENCE [LARGE SCALE GENOMIC DNA]</scope>
    <source>
        <strain evidence="2">SLH14081</strain>
    </source>
</reference>
<dbReference type="Proteomes" id="UP000002038">
    <property type="component" value="Unassembled WGS sequence"/>
</dbReference>
<gene>
    <name evidence="1" type="ORF">BDBG_01383</name>
</gene>
<dbReference type="AlphaFoldDB" id="A0A179UCY0"/>
<dbReference type="GeneID" id="42528001"/>
<protein>
    <submittedName>
        <fullName evidence="1">Uncharacterized protein</fullName>
    </submittedName>
</protein>
<dbReference type="KEGG" id="bgh:BDBG_01383"/>
<proteinExistence type="predicted"/>
<dbReference type="VEuPathDB" id="FungiDB:BDBG_01383"/>
<dbReference type="OrthoDB" id="590761at2759"/>
<dbReference type="EMBL" id="GG657449">
    <property type="protein sequence ID" value="OAT04901.1"/>
    <property type="molecule type" value="Genomic_DNA"/>
</dbReference>
<evidence type="ECO:0000313" key="2">
    <source>
        <dbReference type="Proteomes" id="UP000002038"/>
    </source>
</evidence>
<evidence type="ECO:0000313" key="1">
    <source>
        <dbReference type="EMBL" id="OAT04901.1"/>
    </source>
</evidence>
<name>A0A179UCY0_BLAGS</name>
<dbReference type="RefSeq" id="XP_031576426.1">
    <property type="nucleotide sequence ID" value="XM_031720308.1"/>
</dbReference>
<keyword evidence="2" id="KW-1185">Reference proteome</keyword>
<sequence>MDRSVTYIPVERQYVVKSQYTGKYQCSQASVAILIPYPDTSLGVERKPFPNNDDKNAV</sequence>